<evidence type="ECO:0000256" key="1">
    <source>
        <dbReference type="SAM" id="MobiDB-lite"/>
    </source>
</evidence>
<feature type="compositionally biased region" description="Low complexity" evidence="1">
    <location>
        <begin position="1"/>
        <end position="14"/>
    </location>
</feature>
<reference evidence="2" key="1">
    <citation type="submission" date="2011-08" db="EMBL/GenBank/DDBJ databases">
        <title>Complete sequence of chromosome of Streptomyces violaceusniger Tu 4113.</title>
        <authorList>
            <consortium name="US DOE Joint Genome Institute"/>
            <person name="Lucas S."/>
            <person name="Han J."/>
            <person name="Lapidus A."/>
            <person name="Cheng J.-F."/>
            <person name="Goodwin L."/>
            <person name="Pitluck S."/>
            <person name="Peters L."/>
            <person name="Ivanova N."/>
            <person name="Daligault H."/>
            <person name="Detter J.C."/>
            <person name="Han C."/>
            <person name="Tapia R."/>
            <person name="Land M."/>
            <person name="Hauser L."/>
            <person name="Kyrpides N."/>
            <person name="Ivanova N."/>
            <person name="Pagani I."/>
            <person name="Hagen A."/>
            <person name="Katz L."/>
            <person name="Fiedler H.-P."/>
            <person name="Keasling J."/>
            <person name="Fortman J."/>
            <person name="Woyke T."/>
        </authorList>
    </citation>
    <scope>NUCLEOTIDE SEQUENCE [LARGE SCALE GENOMIC DNA]</scope>
    <source>
        <strain evidence="2">Tu 4113</strain>
    </source>
</reference>
<dbReference type="eggNOG" id="ENOG5031X3V">
    <property type="taxonomic scope" value="Bacteria"/>
</dbReference>
<organism evidence="2 3">
    <name type="scientific">Streptomyces violaceusniger (strain Tu 4113)</name>
    <dbReference type="NCBI Taxonomy" id="653045"/>
    <lineage>
        <taxon>Bacteria</taxon>
        <taxon>Bacillati</taxon>
        <taxon>Actinomycetota</taxon>
        <taxon>Actinomycetes</taxon>
        <taxon>Kitasatosporales</taxon>
        <taxon>Streptomycetaceae</taxon>
        <taxon>Streptomyces</taxon>
        <taxon>Streptomyces violaceusniger group</taxon>
    </lineage>
</organism>
<protein>
    <recommendedName>
        <fullName evidence="4">Helix-turn-helix domain-containing protein</fullName>
    </recommendedName>
</protein>
<dbReference type="HOGENOM" id="CLU_2398470_0_0_11"/>
<evidence type="ECO:0000313" key="2">
    <source>
        <dbReference type="EMBL" id="AEM87075.1"/>
    </source>
</evidence>
<sequence length="93" mass="10083">MVTGVTAGVTPPVTRQRAADQPGLSCVRGTLVHMHHEPRLIDVYAAAIQAQVKPGTIRQWLRRGKLTHHGYDPDGRALVDLEELAPQLTAKAA</sequence>
<keyword evidence="3" id="KW-1185">Reference proteome</keyword>
<feature type="region of interest" description="Disordered" evidence="1">
    <location>
        <begin position="1"/>
        <end position="21"/>
    </location>
</feature>
<evidence type="ECO:0008006" key="4">
    <source>
        <dbReference type="Google" id="ProtNLM"/>
    </source>
</evidence>
<dbReference type="KEGG" id="svl:Strvi_7740"/>
<dbReference type="EMBL" id="CP002994">
    <property type="protein sequence ID" value="AEM87075.1"/>
    <property type="molecule type" value="Genomic_DNA"/>
</dbReference>
<dbReference type="Proteomes" id="UP000008703">
    <property type="component" value="Chromosome"/>
</dbReference>
<evidence type="ECO:0000313" key="3">
    <source>
        <dbReference type="Proteomes" id="UP000008703"/>
    </source>
</evidence>
<accession>G2P7B5</accession>
<proteinExistence type="predicted"/>
<dbReference type="AlphaFoldDB" id="G2P7B5"/>
<name>G2P7B5_STRV4</name>
<gene>
    <name evidence="2" type="ORF">Strvi_7740</name>
</gene>